<accession>A0A841KM13</accession>
<sequence>MSKAKRIFDLIMYVNAKKSFTAQDVAYEFNISVRTAHRYLMEISELGVPLYTEQGRNGGYRTLKNRVLPPIVFDENEALAIFFAFQSLKYYKSLPFHTDIDSVSRKLYVSLPEDTKKKIDRLESIICLWNPKRNITSPFLKDIVEASIENNILIIEYLSKSKNKKRQVKPIGAYAYDGLWYMPAFDIEKNKVLLFRVDRILSLETSKRIYEFPMNLTDWFNSYTIKSPIRLYVKLTREGVRQCQSKSWLEPHIIMTDHENGYIDTIIDEDEIEYVSNYFVQLGACAKVIEPQKIVDNIRKHAYSLINHYL</sequence>
<dbReference type="Pfam" id="PF08279">
    <property type="entry name" value="HTH_11"/>
    <property type="match status" value="1"/>
</dbReference>
<dbReference type="GO" id="GO:0003677">
    <property type="term" value="F:DNA binding"/>
    <property type="evidence" value="ECO:0007669"/>
    <property type="project" value="UniProtKB-KW"/>
</dbReference>
<dbReference type="EMBL" id="JACHEN010000002">
    <property type="protein sequence ID" value="MBB6214487.1"/>
    <property type="molecule type" value="Genomic_DNA"/>
</dbReference>
<dbReference type="InterPro" id="IPR036388">
    <property type="entry name" value="WH-like_DNA-bd_sf"/>
</dbReference>
<reference evidence="3 4" key="1">
    <citation type="submission" date="2020-08" db="EMBL/GenBank/DDBJ databases">
        <title>Genomic Encyclopedia of Type Strains, Phase IV (KMG-IV): sequencing the most valuable type-strain genomes for metagenomic binning, comparative biology and taxonomic classification.</title>
        <authorList>
            <person name="Goeker M."/>
        </authorList>
    </citation>
    <scope>NUCLEOTIDE SEQUENCE [LARGE SCALE GENOMIC DNA]</scope>
    <source>
        <strain evidence="3 4">DSM 103526</strain>
    </source>
</reference>
<evidence type="ECO:0000313" key="4">
    <source>
        <dbReference type="Proteomes" id="UP000579281"/>
    </source>
</evidence>
<dbReference type="PANTHER" id="PTHR34580">
    <property type="match status" value="1"/>
</dbReference>
<comment type="caution">
    <text evidence="3">The sequence shown here is derived from an EMBL/GenBank/DDBJ whole genome shotgun (WGS) entry which is preliminary data.</text>
</comment>
<evidence type="ECO:0000259" key="2">
    <source>
        <dbReference type="Pfam" id="PF13280"/>
    </source>
</evidence>
<dbReference type="RefSeq" id="WP_184307962.1">
    <property type="nucleotide sequence ID" value="NZ_JACHEN010000002.1"/>
</dbReference>
<protein>
    <submittedName>
        <fullName evidence="3">Putative DNA-binding transcriptional regulator YafY</fullName>
    </submittedName>
</protein>
<gene>
    <name evidence="3" type="ORF">HNQ80_000567</name>
</gene>
<dbReference type="PROSITE" id="PS52050">
    <property type="entry name" value="WYL"/>
    <property type="match status" value="1"/>
</dbReference>
<feature type="domain" description="WYL" evidence="2">
    <location>
        <begin position="139"/>
        <end position="204"/>
    </location>
</feature>
<keyword evidence="3" id="KW-0238">DNA-binding</keyword>
<dbReference type="InterPro" id="IPR026881">
    <property type="entry name" value="WYL_dom"/>
</dbReference>
<proteinExistence type="predicted"/>
<dbReference type="InterPro" id="IPR013196">
    <property type="entry name" value="HTH_11"/>
</dbReference>
<evidence type="ECO:0000259" key="1">
    <source>
        <dbReference type="Pfam" id="PF08279"/>
    </source>
</evidence>
<keyword evidence="4" id="KW-1185">Reference proteome</keyword>
<dbReference type="InterPro" id="IPR051534">
    <property type="entry name" value="CBASS_pafABC_assoc_protein"/>
</dbReference>
<dbReference type="Gene3D" id="1.10.10.10">
    <property type="entry name" value="Winged helix-like DNA-binding domain superfamily/Winged helix DNA-binding domain"/>
    <property type="match status" value="1"/>
</dbReference>
<feature type="domain" description="Helix-turn-helix type 11" evidence="1">
    <location>
        <begin position="6"/>
        <end position="61"/>
    </location>
</feature>
<organism evidence="3 4">
    <name type="scientific">Anaerosolibacter carboniphilus</name>
    <dbReference type="NCBI Taxonomy" id="1417629"/>
    <lineage>
        <taxon>Bacteria</taxon>
        <taxon>Bacillati</taxon>
        <taxon>Bacillota</taxon>
        <taxon>Clostridia</taxon>
        <taxon>Peptostreptococcales</taxon>
        <taxon>Thermotaleaceae</taxon>
        <taxon>Anaerosolibacter</taxon>
    </lineage>
</organism>
<name>A0A841KM13_9FIRM</name>
<dbReference type="Pfam" id="PF13280">
    <property type="entry name" value="WYL"/>
    <property type="match status" value="1"/>
</dbReference>
<dbReference type="AlphaFoldDB" id="A0A841KM13"/>
<evidence type="ECO:0000313" key="3">
    <source>
        <dbReference type="EMBL" id="MBB6214487.1"/>
    </source>
</evidence>
<dbReference type="PANTHER" id="PTHR34580:SF9">
    <property type="entry name" value="SLL5097 PROTEIN"/>
    <property type="match status" value="1"/>
</dbReference>
<dbReference type="Proteomes" id="UP000579281">
    <property type="component" value="Unassembled WGS sequence"/>
</dbReference>